<evidence type="ECO:0000313" key="3">
    <source>
        <dbReference type="EMBL" id="BDU73705.1"/>
    </source>
</evidence>
<proteinExistence type="inferred from homology"/>
<accession>A0AA48GQ82</accession>
<evidence type="ECO:0000256" key="2">
    <source>
        <dbReference type="SAM" id="MobiDB-lite"/>
    </source>
</evidence>
<dbReference type="EMBL" id="AP027080">
    <property type="protein sequence ID" value="BDU73705.1"/>
    <property type="molecule type" value="Genomic_DNA"/>
</dbReference>
<dbReference type="PANTHER" id="PTHR35024">
    <property type="entry name" value="HYPOTHETICAL CYTOSOLIC PROTEIN"/>
    <property type="match status" value="1"/>
</dbReference>
<dbReference type="RefSeq" id="WP_316412375.1">
    <property type="nucleotide sequence ID" value="NZ_AP027080.1"/>
</dbReference>
<gene>
    <name evidence="3" type="ORF">METEAL_28790</name>
</gene>
<organism evidence="3 4">
    <name type="scientific">Mesoterricola silvestris</name>
    <dbReference type="NCBI Taxonomy" id="2927979"/>
    <lineage>
        <taxon>Bacteria</taxon>
        <taxon>Pseudomonadati</taxon>
        <taxon>Acidobacteriota</taxon>
        <taxon>Holophagae</taxon>
        <taxon>Holophagales</taxon>
        <taxon>Holophagaceae</taxon>
        <taxon>Mesoterricola</taxon>
    </lineage>
</organism>
<dbReference type="PANTHER" id="PTHR35024:SF4">
    <property type="entry name" value="POLYMER-FORMING CYTOSKELETAL PROTEIN"/>
    <property type="match status" value="1"/>
</dbReference>
<comment type="similarity">
    <text evidence="1">Belongs to the bactofilin family.</text>
</comment>
<protein>
    <recommendedName>
        <fullName evidence="5">Polymer-forming cytoskeletal protein</fullName>
    </recommendedName>
</protein>
<dbReference type="Proteomes" id="UP001238179">
    <property type="component" value="Chromosome"/>
</dbReference>
<dbReference type="Pfam" id="PF04519">
    <property type="entry name" value="Bactofilin"/>
    <property type="match status" value="1"/>
</dbReference>
<feature type="compositionally biased region" description="Low complexity" evidence="2">
    <location>
        <begin position="126"/>
        <end position="138"/>
    </location>
</feature>
<feature type="region of interest" description="Disordered" evidence="2">
    <location>
        <begin position="117"/>
        <end position="180"/>
    </location>
</feature>
<dbReference type="InterPro" id="IPR007607">
    <property type="entry name" value="BacA/B"/>
</dbReference>
<dbReference type="AlphaFoldDB" id="A0AA48GQ82"/>
<name>A0AA48GQ82_9BACT</name>
<reference evidence="4" key="1">
    <citation type="journal article" date="2023" name="Int. J. Syst. Evol. Microbiol.">
        <title>Mesoterricola silvestris gen. nov., sp. nov., Mesoterricola sediminis sp. nov., Geothrix oryzae sp. nov., Geothrix edaphica sp. nov., Geothrix rubra sp. nov., and Geothrix limicola sp. nov., six novel members of Acidobacteriota isolated from soils.</title>
        <authorList>
            <person name="Itoh H."/>
            <person name="Sugisawa Y."/>
            <person name="Mise K."/>
            <person name="Xu Z."/>
            <person name="Kuniyasu M."/>
            <person name="Ushijima N."/>
            <person name="Kawano K."/>
            <person name="Kobayashi E."/>
            <person name="Shiratori Y."/>
            <person name="Masuda Y."/>
            <person name="Senoo K."/>
        </authorList>
    </citation>
    <scope>NUCLEOTIDE SEQUENCE [LARGE SCALE GENOMIC DNA]</scope>
    <source>
        <strain evidence="4">W79</strain>
    </source>
</reference>
<keyword evidence="4" id="KW-1185">Reference proteome</keyword>
<evidence type="ECO:0000256" key="1">
    <source>
        <dbReference type="ARBA" id="ARBA00044755"/>
    </source>
</evidence>
<dbReference type="KEGG" id="msil:METEAL_28790"/>
<evidence type="ECO:0008006" key="5">
    <source>
        <dbReference type="Google" id="ProtNLM"/>
    </source>
</evidence>
<sequence>MFSEKKRPEPSQAVHTLLGKGTLWKGEVVAGQNNLRIEGTVEGTITSEGEVTIAPSGMVRGTILAKHLIVTGKVEGIFRIVECLEIHGTGCVEGEVELGSLVVDEGGTLQGTCTRRGVARSTNGQAAPEPAPAHAAPAALPPPGPGRNLEPIAERHPFPAANGATAPDPFAKAFENKTKA</sequence>
<evidence type="ECO:0000313" key="4">
    <source>
        <dbReference type="Proteomes" id="UP001238179"/>
    </source>
</evidence>